<dbReference type="PANTHER" id="PTHR43798:SF14">
    <property type="entry name" value="SERINE HYDROLASE-LIKE PROTEIN DDB_G0286239"/>
    <property type="match status" value="1"/>
</dbReference>
<dbReference type="AlphaFoldDB" id="A0A6P7N456"/>
<gene>
    <name evidence="6" type="primary">LOC114859190</name>
</gene>
<evidence type="ECO:0000256" key="3">
    <source>
        <dbReference type="SAM" id="SignalP"/>
    </source>
</evidence>
<dbReference type="RefSeq" id="XP_029013000.1">
    <property type="nucleotide sequence ID" value="XM_029157167.2"/>
</dbReference>
<keyword evidence="3" id="KW-0732">Signal</keyword>
<evidence type="ECO:0000313" key="5">
    <source>
        <dbReference type="Proteomes" id="UP000515150"/>
    </source>
</evidence>
<dbReference type="InterPro" id="IPR029058">
    <property type="entry name" value="AB_hydrolase_fold"/>
</dbReference>
<evidence type="ECO:0000259" key="4">
    <source>
        <dbReference type="Pfam" id="PF00561"/>
    </source>
</evidence>
<organism evidence="5 6">
    <name type="scientific">Betta splendens</name>
    <name type="common">Siamese fighting fish</name>
    <dbReference type="NCBI Taxonomy" id="158456"/>
    <lineage>
        <taxon>Eukaryota</taxon>
        <taxon>Metazoa</taxon>
        <taxon>Chordata</taxon>
        <taxon>Craniata</taxon>
        <taxon>Vertebrata</taxon>
        <taxon>Euteleostomi</taxon>
        <taxon>Actinopterygii</taxon>
        <taxon>Neopterygii</taxon>
        <taxon>Teleostei</taxon>
        <taxon>Neoteleostei</taxon>
        <taxon>Acanthomorphata</taxon>
        <taxon>Anabantaria</taxon>
        <taxon>Anabantiformes</taxon>
        <taxon>Anabantoidei</taxon>
        <taxon>Osphronemidae</taxon>
        <taxon>Betta</taxon>
    </lineage>
</organism>
<dbReference type="InterPro" id="IPR050266">
    <property type="entry name" value="AB_hydrolase_sf"/>
</dbReference>
<dbReference type="GeneID" id="114859190"/>
<dbReference type="PANTHER" id="PTHR43798">
    <property type="entry name" value="MONOACYLGLYCEROL LIPASE"/>
    <property type="match status" value="1"/>
</dbReference>
<dbReference type="OrthoDB" id="190201at2759"/>
<name>A0A6P7N456_BETSP</name>
<keyword evidence="2" id="KW-0378">Hydrolase</keyword>
<dbReference type="GO" id="GO:0016020">
    <property type="term" value="C:membrane"/>
    <property type="evidence" value="ECO:0007669"/>
    <property type="project" value="TreeGrafter"/>
</dbReference>
<dbReference type="GO" id="GO:0016787">
    <property type="term" value="F:hydrolase activity"/>
    <property type="evidence" value="ECO:0007669"/>
    <property type="project" value="UniProtKB-KW"/>
</dbReference>
<comment type="similarity">
    <text evidence="1">Belongs to the AB hydrolase superfamily.</text>
</comment>
<feature type="domain" description="AB hydrolase-1" evidence="4">
    <location>
        <begin position="56"/>
        <end position="163"/>
    </location>
</feature>
<evidence type="ECO:0000313" key="6">
    <source>
        <dbReference type="RefSeq" id="XP_029013000.1"/>
    </source>
</evidence>
<dbReference type="KEGG" id="bspl:114859190"/>
<proteinExistence type="inferred from homology"/>
<feature type="chain" id="PRO_5027664530" evidence="3">
    <location>
        <begin position="16"/>
        <end position="334"/>
    </location>
</feature>
<dbReference type="Proteomes" id="UP000515150">
    <property type="component" value="Chromosome 1"/>
</dbReference>
<evidence type="ECO:0000256" key="1">
    <source>
        <dbReference type="ARBA" id="ARBA00008645"/>
    </source>
</evidence>
<keyword evidence="5" id="KW-1185">Reference proteome</keyword>
<dbReference type="SUPFAM" id="SSF53474">
    <property type="entry name" value="alpha/beta-Hydrolases"/>
    <property type="match status" value="1"/>
</dbReference>
<reference evidence="6" key="1">
    <citation type="submission" date="2025-08" db="UniProtKB">
        <authorList>
            <consortium name="RefSeq"/>
        </authorList>
    </citation>
    <scope>IDENTIFICATION</scope>
</reference>
<accession>A0A6P7N456</accession>
<dbReference type="Pfam" id="PF00561">
    <property type="entry name" value="Abhydrolase_1"/>
    <property type="match status" value="1"/>
</dbReference>
<evidence type="ECO:0000256" key="2">
    <source>
        <dbReference type="ARBA" id="ARBA00022801"/>
    </source>
</evidence>
<feature type="signal peptide" evidence="3">
    <location>
        <begin position="1"/>
        <end position="15"/>
    </location>
</feature>
<dbReference type="InterPro" id="IPR000073">
    <property type="entry name" value="AB_hydrolase_1"/>
</dbReference>
<sequence>MKIFTSCLCLSSVSGSDLLPLHGITVGERMCVSELRVPVPWGEIRGRVWGPDHGRPVLCLHGWADNCGSFNTLIPLLPRDCTYVTLDLAGHGRSSHRAPGVFYTFPAYVADVLRVADALQLRSFSIMGHSMGADVAEMFSALYPEMVDALILLDSYGIYPTDMKEFFTVLKEGMDKMLQFEKRSTNRSVYTFEEAVQRLLAANPALSLPSARCLLERGLDAAEGGFVFSRDPRVNFRNILGLSLEDSLDMHSSIQAPVLAVLAEDGFCKLFSDPSLEEFTSALHQSSRDKNHTMVTVPGDHHVHLNNPHAVAPFVTDFLRTRVLSQSVKHEHKL</sequence>
<protein>
    <submittedName>
        <fullName evidence="6">Serine hydrolase-like protein isoform X1</fullName>
    </submittedName>
</protein>
<dbReference type="Gene3D" id="3.40.50.1820">
    <property type="entry name" value="alpha/beta hydrolase"/>
    <property type="match status" value="1"/>
</dbReference>